<protein>
    <recommendedName>
        <fullName evidence="5">Thioredoxin family protein</fullName>
    </recommendedName>
</protein>
<reference evidence="2 3" key="1">
    <citation type="submission" date="2016-01" db="EMBL/GenBank/DDBJ databases">
        <title>The new phylogeny of the genus Mycobacterium.</title>
        <authorList>
            <person name="Tarcisio F."/>
            <person name="Conor M."/>
            <person name="Antonella G."/>
            <person name="Elisabetta G."/>
            <person name="Giulia F.S."/>
            <person name="Sara T."/>
            <person name="Anna F."/>
            <person name="Clotilde B."/>
            <person name="Roberto B."/>
            <person name="Veronica D.S."/>
            <person name="Fabio R."/>
            <person name="Monica P."/>
            <person name="Olivier J."/>
            <person name="Enrico T."/>
            <person name="Nicola S."/>
        </authorList>
    </citation>
    <scope>NUCLEOTIDE SEQUENCE [LARGE SCALE GENOMIC DNA]</scope>
    <source>
        <strain evidence="2 3">DSM 44339</strain>
    </source>
</reference>
<gene>
    <name evidence="2" type="ORF">AWC01_09525</name>
    <name evidence="1" type="ORF">MDOR_05360</name>
</gene>
<keyword evidence="3" id="KW-1185">Reference proteome</keyword>
<dbReference type="AlphaFoldDB" id="A0A1X1TAM2"/>
<dbReference type="SUPFAM" id="SSF52833">
    <property type="entry name" value="Thioredoxin-like"/>
    <property type="match status" value="1"/>
</dbReference>
<dbReference type="RefSeq" id="WP_085190350.1">
    <property type="nucleotide sequence ID" value="NZ_AP022605.1"/>
</dbReference>
<reference evidence="1 4" key="2">
    <citation type="journal article" date="2019" name="Emerg. Microbes Infect.">
        <title>Comprehensive subspecies identification of 175 nontuberculous mycobacteria species based on 7547 genomic profiles.</title>
        <authorList>
            <person name="Matsumoto Y."/>
            <person name="Kinjo T."/>
            <person name="Motooka D."/>
            <person name="Nabeya D."/>
            <person name="Jung N."/>
            <person name="Uechi K."/>
            <person name="Horii T."/>
            <person name="Iida T."/>
            <person name="Fujita J."/>
            <person name="Nakamura S."/>
        </authorList>
    </citation>
    <scope>NUCLEOTIDE SEQUENCE [LARGE SCALE GENOMIC DNA]</scope>
    <source>
        <strain evidence="1 4">JCM 12405</strain>
    </source>
</reference>
<evidence type="ECO:0000313" key="2">
    <source>
        <dbReference type="EMBL" id="ORV41641.1"/>
    </source>
</evidence>
<organism evidence="2 3">
    <name type="scientific">Mycolicibacterium doricum</name>
    <dbReference type="NCBI Taxonomy" id="126673"/>
    <lineage>
        <taxon>Bacteria</taxon>
        <taxon>Bacillati</taxon>
        <taxon>Actinomycetota</taxon>
        <taxon>Actinomycetes</taxon>
        <taxon>Mycobacteriales</taxon>
        <taxon>Mycobacteriaceae</taxon>
        <taxon>Mycolicibacterium</taxon>
    </lineage>
</organism>
<evidence type="ECO:0008006" key="5">
    <source>
        <dbReference type="Google" id="ProtNLM"/>
    </source>
</evidence>
<dbReference type="EMBL" id="LQOS01000025">
    <property type="protein sequence ID" value="ORV41641.1"/>
    <property type="molecule type" value="Genomic_DNA"/>
</dbReference>
<dbReference type="STRING" id="126673.AWC01_09525"/>
<dbReference type="EMBL" id="AP022605">
    <property type="protein sequence ID" value="BBZ06367.1"/>
    <property type="molecule type" value="Genomic_DNA"/>
</dbReference>
<name>A0A1X1TAM2_9MYCO</name>
<reference evidence="1" key="3">
    <citation type="submission" date="2020-02" db="EMBL/GenBank/DDBJ databases">
        <authorList>
            <person name="Matsumoto Y."/>
            <person name="Motooka D."/>
            <person name="Nakamura S."/>
        </authorList>
    </citation>
    <scope>NUCLEOTIDE SEQUENCE</scope>
    <source>
        <strain evidence="1">JCM 12405</strain>
    </source>
</reference>
<sequence>MPVLVDMRVRDSSTRGPANSAPIQLAIERAGALKLVELEVDPGHMLAQRFDDGSGPRLLVMNGGTVLAQHCGASSIATLRRWLDDAV</sequence>
<dbReference type="Proteomes" id="UP000193564">
    <property type="component" value="Unassembled WGS sequence"/>
</dbReference>
<dbReference type="InterPro" id="IPR036249">
    <property type="entry name" value="Thioredoxin-like_sf"/>
</dbReference>
<evidence type="ECO:0000313" key="1">
    <source>
        <dbReference type="EMBL" id="BBZ06367.1"/>
    </source>
</evidence>
<proteinExistence type="predicted"/>
<dbReference type="Proteomes" id="UP000467201">
    <property type="component" value="Chromosome"/>
</dbReference>
<evidence type="ECO:0000313" key="3">
    <source>
        <dbReference type="Proteomes" id="UP000193564"/>
    </source>
</evidence>
<evidence type="ECO:0000313" key="4">
    <source>
        <dbReference type="Proteomes" id="UP000467201"/>
    </source>
</evidence>
<accession>A0A1X1TAM2</accession>
<dbReference type="KEGG" id="mdr:MDOR_05360"/>